<sequence length="153" mass="17889">MERKENPFIFYLTLEENLPKTFYVFDRTLKDLGFILVPVRIDQLQTLVAATDQTQIIVIASVIDSREMKMYNEKVRGLLKYVLKSKRLTFMHLSSYTKLNDIRQYALGKNYFFMKYPLDARLLSAKIARYYDLKSEQSSRWPGGKRAGLGSVV</sequence>
<gene>
    <name evidence="1" type="ORF">SOO65_03295</name>
</gene>
<dbReference type="Proteomes" id="UP001324634">
    <property type="component" value="Chromosome"/>
</dbReference>
<accession>A0AAX4HQZ5</accession>
<evidence type="ECO:0000313" key="1">
    <source>
        <dbReference type="EMBL" id="WPU65764.1"/>
    </source>
</evidence>
<protein>
    <submittedName>
        <fullName evidence="1">Uncharacterized protein</fullName>
    </submittedName>
</protein>
<evidence type="ECO:0000313" key="2">
    <source>
        <dbReference type="Proteomes" id="UP001324634"/>
    </source>
</evidence>
<reference evidence="1 2" key="1">
    <citation type="submission" date="2023-11" db="EMBL/GenBank/DDBJ databases">
        <title>Peredibacter starrii A3.12.</title>
        <authorList>
            <person name="Mitchell R.J."/>
        </authorList>
    </citation>
    <scope>NUCLEOTIDE SEQUENCE [LARGE SCALE GENOMIC DNA]</scope>
    <source>
        <strain evidence="1 2">A3.12</strain>
    </source>
</reference>
<dbReference type="EMBL" id="CP139487">
    <property type="protein sequence ID" value="WPU65764.1"/>
    <property type="molecule type" value="Genomic_DNA"/>
</dbReference>
<dbReference type="RefSeq" id="WP_321396872.1">
    <property type="nucleotide sequence ID" value="NZ_CP139487.1"/>
</dbReference>
<proteinExistence type="predicted"/>
<keyword evidence="2" id="KW-1185">Reference proteome</keyword>
<name>A0AAX4HQZ5_9BACT</name>
<dbReference type="AlphaFoldDB" id="A0AAX4HQZ5"/>
<dbReference type="KEGG" id="psti:SOO65_03295"/>
<organism evidence="1 2">
    <name type="scientific">Peredibacter starrii</name>
    <dbReference type="NCBI Taxonomy" id="28202"/>
    <lineage>
        <taxon>Bacteria</taxon>
        <taxon>Pseudomonadati</taxon>
        <taxon>Bdellovibrionota</taxon>
        <taxon>Bacteriovoracia</taxon>
        <taxon>Bacteriovoracales</taxon>
        <taxon>Bacteriovoracaceae</taxon>
        <taxon>Peredibacter</taxon>
    </lineage>
</organism>